<organism evidence="2 3">
    <name type="scientific">Verruconis gallopava</name>
    <dbReference type="NCBI Taxonomy" id="253628"/>
    <lineage>
        <taxon>Eukaryota</taxon>
        <taxon>Fungi</taxon>
        <taxon>Dikarya</taxon>
        <taxon>Ascomycota</taxon>
        <taxon>Pezizomycotina</taxon>
        <taxon>Dothideomycetes</taxon>
        <taxon>Pleosporomycetidae</taxon>
        <taxon>Venturiales</taxon>
        <taxon>Sympoventuriaceae</taxon>
        <taxon>Verruconis</taxon>
    </lineage>
</organism>
<feature type="compositionally biased region" description="Polar residues" evidence="1">
    <location>
        <begin position="71"/>
        <end position="84"/>
    </location>
</feature>
<dbReference type="VEuPathDB" id="FungiDB:PV09_06511"/>
<feature type="compositionally biased region" description="Basic and acidic residues" evidence="1">
    <location>
        <begin position="85"/>
        <end position="96"/>
    </location>
</feature>
<sequence length="533" mass="58449">MDLAPLTDAHAHARKAAALSQSPNLTGAREEHELAAQDFAKAKYGVEDSEALRILDLLEQHHRQLAEIIKSHSSPPKTAAQASTSDRDGDASKDKTPVLAAAKSAEKELHVPKLVARTSTSPVRTRRLHRETSSSIADNLARQRRGLPANPELSTLQAGGRILSHIERPGYNSTRQRSPESTRTLPTVTEDRADGAPAADAKPQKPSEDSFSRFYSTFGGLFEKLSGPLAFAGLPLTPERDTNDAPSQQLQQKKGEKDKAKDKVRASSSDEPDLTKIYSAATLKAIRENVGPSFGPQESFYLVPPTGGTVSYAGMVSGVRGSNMPETMNEDDDEFVDAKESMGPPSPISLRNSGRKGVSPVTSRDGRRPNSALPTASGKTPEELELEITVLKQLLDTQAKRLQMWEMSSQSQSMALQQSMRAVRQRPDLPSVGTDPSTLEKMASRADEERIRQLEALLKTEREEKQALEARNSKIESENRRLTTTVGRYRDKWEQLKAGARKREDDKRRRQNDASSVAGMRESKDEEDAAGNA</sequence>
<feature type="compositionally biased region" description="Basic and acidic residues" evidence="1">
    <location>
        <begin position="488"/>
        <end position="512"/>
    </location>
</feature>
<dbReference type="AlphaFoldDB" id="A0A0D2AS78"/>
<keyword evidence="3" id="KW-1185">Reference proteome</keyword>
<feature type="compositionally biased region" description="Polar residues" evidence="1">
    <location>
        <begin position="171"/>
        <end position="187"/>
    </location>
</feature>
<dbReference type="Gene3D" id="1.20.58.80">
    <property type="entry name" value="Phosphotransferase system, lactose/cellobiose-type IIA subunit"/>
    <property type="match status" value="1"/>
</dbReference>
<reference evidence="2 3" key="1">
    <citation type="submission" date="2015-01" db="EMBL/GenBank/DDBJ databases">
        <title>The Genome Sequence of Ochroconis gallopava CBS43764.</title>
        <authorList>
            <consortium name="The Broad Institute Genomics Platform"/>
            <person name="Cuomo C."/>
            <person name="de Hoog S."/>
            <person name="Gorbushina A."/>
            <person name="Stielow B."/>
            <person name="Teixiera M."/>
            <person name="Abouelleil A."/>
            <person name="Chapman S.B."/>
            <person name="Priest M."/>
            <person name="Young S.K."/>
            <person name="Wortman J."/>
            <person name="Nusbaum C."/>
            <person name="Birren B."/>
        </authorList>
    </citation>
    <scope>NUCLEOTIDE SEQUENCE [LARGE SCALE GENOMIC DNA]</scope>
    <source>
        <strain evidence="2 3">CBS 43764</strain>
    </source>
</reference>
<feature type="compositionally biased region" description="Basic and acidic residues" evidence="1">
    <location>
        <begin position="253"/>
        <end position="265"/>
    </location>
</feature>
<evidence type="ECO:0000313" key="3">
    <source>
        <dbReference type="Proteomes" id="UP000053259"/>
    </source>
</evidence>
<feature type="region of interest" description="Disordered" evidence="1">
    <location>
        <begin position="462"/>
        <end position="533"/>
    </location>
</feature>
<gene>
    <name evidence="2" type="ORF">PV09_06511</name>
</gene>
<accession>A0A0D2AS78</accession>
<evidence type="ECO:0000256" key="1">
    <source>
        <dbReference type="SAM" id="MobiDB-lite"/>
    </source>
</evidence>
<protein>
    <submittedName>
        <fullName evidence="2">Uncharacterized protein</fullName>
    </submittedName>
</protein>
<dbReference type="PANTHER" id="PTHR40130:SF1">
    <property type="entry name" value="SPINDLE POLE BODY-ASSOCIATED PROTEIN CUT12 DOMAIN-CONTAINING PROTEIN"/>
    <property type="match status" value="1"/>
</dbReference>
<evidence type="ECO:0000313" key="2">
    <source>
        <dbReference type="EMBL" id="KIW02004.1"/>
    </source>
</evidence>
<feature type="region of interest" description="Disordered" evidence="1">
    <location>
        <begin position="118"/>
        <end position="210"/>
    </location>
</feature>
<dbReference type="Proteomes" id="UP000053259">
    <property type="component" value="Unassembled WGS sequence"/>
</dbReference>
<dbReference type="OrthoDB" id="3197614at2759"/>
<feature type="region of interest" description="Disordered" evidence="1">
    <location>
        <begin position="233"/>
        <end position="272"/>
    </location>
</feature>
<dbReference type="PANTHER" id="PTHR40130">
    <property type="entry name" value="EXPRESSED PROTEIN"/>
    <property type="match status" value="1"/>
</dbReference>
<feature type="region of interest" description="Disordered" evidence="1">
    <location>
        <begin position="416"/>
        <end position="447"/>
    </location>
</feature>
<dbReference type="EMBL" id="KN847551">
    <property type="protein sequence ID" value="KIW02004.1"/>
    <property type="molecule type" value="Genomic_DNA"/>
</dbReference>
<name>A0A0D2AS78_9PEZI</name>
<proteinExistence type="predicted"/>
<dbReference type="InParanoid" id="A0A0D2AS78"/>
<feature type="region of interest" description="Disordered" evidence="1">
    <location>
        <begin position="337"/>
        <end position="382"/>
    </location>
</feature>
<feature type="compositionally biased region" description="Basic and acidic residues" evidence="1">
    <location>
        <begin position="462"/>
        <end position="481"/>
    </location>
</feature>
<dbReference type="GeneID" id="27314484"/>
<dbReference type="STRING" id="253628.A0A0D2AS78"/>
<dbReference type="RefSeq" id="XP_016211873.1">
    <property type="nucleotide sequence ID" value="XM_016360161.1"/>
</dbReference>
<dbReference type="HOGENOM" id="CLU_034666_0_0_1"/>
<feature type="region of interest" description="Disordered" evidence="1">
    <location>
        <begin position="68"/>
        <end position="105"/>
    </location>
</feature>